<evidence type="ECO:0000313" key="1">
    <source>
        <dbReference type="EMBL" id="JAI01584.1"/>
    </source>
</evidence>
<sequence length="32" mass="3693">MTSCNTNVQHFVSKGIHRECVYCHFALILNAR</sequence>
<name>A0A0E9XIR6_ANGAN</name>
<reference evidence="1" key="2">
    <citation type="journal article" date="2015" name="Fish Shellfish Immunol.">
        <title>Early steps in the European eel (Anguilla anguilla)-Vibrio vulnificus interaction in the gills: Role of the RtxA13 toxin.</title>
        <authorList>
            <person name="Callol A."/>
            <person name="Pajuelo D."/>
            <person name="Ebbesson L."/>
            <person name="Teles M."/>
            <person name="MacKenzie S."/>
            <person name="Amaro C."/>
        </authorList>
    </citation>
    <scope>NUCLEOTIDE SEQUENCE</scope>
</reference>
<protein>
    <submittedName>
        <fullName evidence="1">Uncharacterized protein</fullName>
    </submittedName>
</protein>
<reference evidence="1" key="1">
    <citation type="submission" date="2014-11" db="EMBL/GenBank/DDBJ databases">
        <authorList>
            <person name="Amaro Gonzalez C."/>
        </authorList>
    </citation>
    <scope>NUCLEOTIDE SEQUENCE</scope>
</reference>
<organism evidence="1">
    <name type="scientific">Anguilla anguilla</name>
    <name type="common">European freshwater eel</name>
    <name type="synonym">Muraena anguilla</name>
    <dbReference type="NCBI Taxonomy" id="7936"/>
    <lineage>
        <taxon>Eukaryota</taxon>
        <taxon>Metazoa</taxon>
        <taxon>Chordata</taxon>
        <taxon>Craniata</taxon>
        <taxon>Vertebrata</taxon>
        <taxon>Euteleostomi</taxon>
        <taxon>Actinopterygii</taxon>
        <taxon>Neopterygii</taxon>
        <taxon>Teleostei</taxon>
        <taxon>Anguilliformes</taxon>
        <taxon>Anguillidae</taxon>
        <taxon>Anguilla</taxon>
    </lineage>
</organism>
<dbReference type="EMBL" id="GBXM01006994">
    <property type="protein sequence ID" value="JAI01584.1"/>
    <property type="molecule type" value="Transcribed_RNA"/>
</dbReference>
<accession>A0A0E9XIR6</accession>
<proteinExistence type="predicted"/>
<dbReference type="AlphaFoldDB" id="A0A0E9XIR6"/>